<accession>A0A8T0FP57</accession>
<proteinExistence type="predicted"/>
<dbReference type="Proteomes" id="UP000807504">
    <property type="component" value="Unassembled WGS sequence"/>
</dbReference>
<evidence type="ECO:0000313" key="1">
    <source>
        <dbReference type="EMBL" id="KAF8791409.1"/>
    </source>
</evidence>
<dbReference type="AlphaFoldDB" id="A0A8T0FP57"/>
<gene>
    <name evidence="1" type="ORF">HNY73_006281</name>
</gene>
<comment type="caution">
    <text evidence="1">The sequence shown here is derived from an EMBL/GenBank/DDBJ whole genome shotgun (WGS) entry which is preliminary data.</text>
</comment>
<dbReference type="EMBL" id="JABXBU010000011">
    <property type="protein sequence ID" value="KAF8791409.1"/>
    <property type="molecule type" value="Genomic_DNA"/>
</dbReference>
<evidence type="ECO:0000313" key="2">
    <source>
        <dbReference type="Proteomes" id="UP000807504"/>
    </source>
</evidence>
<protein>
    <submittedName>
        <fullName evidence="1">Uncharacterized protein</fullName>
    </submittedName>
</protein>
<keyword evidence="2" id="KW-1185">Reference proteome</keyword>
<reference evidence="1" key="1">
    <citation type="journal article" date="2020" name="bioRxiv">
        <title>Chromosome-level reference genome of the European wasp spider Argiope bruennichi: a resource for studies on range expansion and evolutionary adaptation.</title>
        <authorList>
            <person name="Sheffer M.M."/>
            <person name="Hoppe A."/>
            <person name="Krehenwinkel H."/>
            <person name="Uhl G."/>
            <person name="Kuss A.W."/>
            <person name="Jensen L."/>
            <person name="Jensen C."/>
            <person name="Gillespie R.G."/>
            <person name="Hoff K.J."/>
            <person name="Prost S."/>
        </authorList>
    </citation>
    <scope>NUCLEOTIDE SEQUENCE</scope>
</reference>
<organism evidence="1 2">
    <name type="scientific">Argiope bruennichi</name>
    <name type="common">Wasp spider</name>
    <name type="synonym">Aranea bruennichi</name>
    <dbReference type="NCBI Taxonomy" id="94029"/>
    <lineage>
        <taxon>Eukaryota</taxon>
        <taxon>Metazoa</taxon>
        <taxon>Ecdysozoa</taxon>
        <taxon>Arthropoda</taxon>
        <taxon>Chelicerata</taxon>
        <taxon>Arachnida</taxon>
        <taxon>Araneae</taxon>
        <taxon>Araneomorphae</taxon>
        <taxon>Entelegynae</taxon>
        <taxon>Araneoidea</taxon>
        <taxon>Araneidae</taxon>
        <taxon>Argiope</taxon>
    </lineage>
</organism>
<name>A0A8T0FP57_ARGBR</name>
<reference evidence="1" key="2">
    <citation type="submission" date="2020-06" db="EMBL/GenBank/DDBJ databases">
        <authorList>
            <person name="Sheffer M."/>
        </authorList>
    </citation>
    <scope>NUCLEOTIDE SEQUENCE</scope>
</reference>
<sequence>MTLEKIDFLPECRDPGGIFSRPDFASFRTLIDRANEWLLANPRWKAITCESVEFKTRGENVNYERMVYMEYGEHATTYVRGLRLWVSEKQVDYDIPQQIGYLNLVPDQMSGTGGIFSSPDYETLDEVVSRYNRMTHTRPIPGRIITIETQEMKLKLSGEADPDRSYWTERGNTQKRFLFVIRIFFELSDGVPEEIGIMDFVPNPISSGGVFSFPKYEPFCTLVYQASNWCARQQGIRICNVQSVEMKFKSGRELNTQKMSYVEHGGRLTSYVRILRLAYTKIRDYSYRSLYPGINVSVLTCRTFVPVQLTTGIFVPEFETLYATKDRVTAWVRATGANVISAETTAMRMYTGGEAKHGSEATFTYNRVERNEYWIFVIRLYINGAPPEPPVEMLPPVPEIQDQGCCMLS</sequence>